<dbReference type="EMBL" id="WSZM01001073">
    <property type="protein sequence ID" value="KAF4028383.1"/>
    <property type="molecule type" value="Genomic_DNA"/>
</dbReference>
<evidence type="ECO:0000256" key="1">
    <source>
        <dbReference type="SAM" id="MobiDB-lite"/>
    </source>
</evidence>
<sequence>MSSKKPATAVTLAGILAARLTSADIPISVQHDATYSLSEFHGLPCSGEGPDPEGNSCPKAGDVATADCRPYLLSFNGTDCVAPADAHCVLIQSDKEYTSGVDSETTAAYGGERPDTTTDNGEGVQVDSKETGYAATAQESPCPPTEGVSASYPTGESLTPCPVEESSTPYPTKEGLIPRPTEEVLTPYSTEKETSPYPTERVVTSYPTREDLTPCLTPYPTEEVSTPCPTQEVMMPYPTEATLTPCPTEKVYSAEEVSTSYSTERATTPDPIKKLLSYPTDEVLTPCPTVLSQPAFTTSSKGA</sequence>
<keyword evidence="2" id="KW-0732">Signal</keyword>
<evidence type="ECO:0008006" key="6">
    <source>
        <dbReference type="Google" id="ProtNLM"/>
    </source>
</evidence>
<dbReference type="Proteomes" id="UP000704712">
    <property type="component" value="Unassembled WGS sequence"/>
</dbReference>
<gene>
    <name evidence="3" type="ORF">GN244_ATG19945</name>
    <name evidence="4" type="ORF">GN958_ATG02837</name>
</gene>
<dbReference type="Proteomes" id="UP000602510">
    <property type="component" value="Unassembled WGS sequence"/>
</dbReference>
<accession>A0A833W3Q3</accession>
<comment type="caution">
    <text evidence="3">The sequence shown here is derived from an EMBL/GenBank/DDBJ whole genome shotgun (WGS) entry which is preliminary data.</text>
</comment>
<proteinExistence type="predicted"/>
<evidence type="ECO:0000313" key="3">
    <source>
        <dbReference type="EMBL" id="KAF4028383.1"/>
    </source>
</evidence>
<organism evidence="3 5">
    <name type="scientific">Phytophthora infestans</name>
    <name type="common">Potato late blight agent</name>
    <name type="synonym">Botrytis infestans</name>
    <dbReference type="NCBI Taxonomy" id="4787"/>
    <lineage>
        <taxon>Eukaryota</taxon>
        <taxon>Sar</taxon>
        <taxon>Stramenopiles</taxon>
        <taxon>Oomycota</taxon>
        <taxon>Peronosporomycetes</taxon>
        <taxon>Peronosporales</taxon>
        <taxon>Peronosporaceae</taxon>
        <taxon>Phytophthora</taxon>
    </lineage>
</organism>
<evidence type="ECO:0000313" key="4">
    <source>
        <dbReference type="EMBL" id="KAF4147972.1"/>
    </source>
</evidence>
<dbReference type="EMBL" id="JAACNO010000376">
    <property type="protein sequence ID" value="KAF4147972.1"/>
    <property type="molecule type" value="Genomic_DNA"/>
</dbReference>
<feature type="chain" id="PRO_5036417852" description="Cyst germination specific acidic repeat protein" evidence="2">
    <location>
        <begin position="24"/>
        <end position="303"/>
    </location>
</feature>
<evidence type="ECO:0000256" key="2">
    <source>
        <dbReference type="SAM" id="SignalP"/>
    </source>
</evidence>
<dbReference type="AlphaFoldDB" id="A0A833W3Q3"/>
<feature type="region of interest" description="Disordered" evidence="1">
    <location>
        <begin position="206"/>
        <end position="233"/>
    </location>
</feature>
<feature type="signal peptide" evidence="2">
    <location>
        <begin position="1"/>
        <end position="23"/>
    </location>
</feature>
<reference evidence="3" key="1">
    <citation type="submission" date="2020-04" db="EMBL/GenBank/DDBJ databases">
        <title>Hybrid Assembly of Korean Phytophthora infestans isolates.</title>
        <authorList>
            <person name="Prokchorchik M."/>
            <person name="Lee Y."/>
            <person name="Seo J."/>
            <person name="Cho J.-H."/>
            <person name="Park Y.-E."/>
            <person name="Jang D.-C."/>
            <person name="Im J.-S."/>
            <person name="Choi J.-G."/>
            <person name="Park H.-J."/>
            <person name="Lee G.-B."/>
            <person name="Lee Y.-G."/>
            <person name="Hong S.-Y."/>
            <person name="Cho K."/>
            <person name="Sohn K.H."/>
        </authorList>
    </citation>
    <scope>NUCLEOTIDE SEQUENCE</scope>
    <source>
        <strain evidence="3">KR_1_A1</strain>
        <strain evidence="4">KR_2_A2</strain>
    </source>
</reference>
<feature type="region of interest" description="Disordered" evidence="1">
    <location>
        <begin position="99"/>
        <end position="177"/>
    </location>
</feature>
<name>A0A833W3Q3_PHYIN</name>
<evidence type="ECO:0000313" key="5">
    <source>
        <dbReference type="Proteomes" id="UP000602510"/>
    </source>
</evidence>
<keyword evidence="5" id="KW-1185">Reference proteome</keyword>
<protein>
    <recommendedName>
        <fullName evidence="6">Cyst germination specific acidic repeat protein</fullName>
    </recommendedName>
</protein>